<evidence type="ECO:0000256" key="7">
    <source>
        <dbReference type="ARBA" id="ARBA00023065"/>
    </source>
</evidence>
<dbReference type="CDD" id="cd01347">
    <property type="entry name" value="ligand_gated_channel"/>
    <property type="match status" value="1"/>
</dbReference>
<protein>
    <submittedName>
        <fullName evidence="16">TonB-dependent receptor</fullName>
    </submittedName>
</protein>
<sequence>MNKSRFFSLIATSSLICLLPGGALAQSDSPAAEGGLADIVVTATKSGQTALQSTPLAVSAFSGQELSRTSTTGVADLARYTPSLKVGEVTASPSIYIRGIGTNNVFNGSDPNVAMLLDGVYLARAFQQYSDFFDVDRVEVLRGPQGTTFGRNAVGGVINIVSRRPSDEFEGKAKLTVGNYDLIRGEAFASGPLIPDVLAASVAGNYEYHKPYNRNIVPGKKGVASADRGGMRMQVRWTPNDMIDATTRIDYNRLSQAMQSYDHLLVPYPAFLAPFFSLANSTVGKYHTVALDSPGHILNKAWGIAEDVTFTFSEQVSLRSITAYRDSRYSLSLDADASEVAAAEIFQGERAKQFSQEFNLVGNFDDFDGVLGLYYIKEHNRSDNRAIIYPPFGGELNVIAPDLRANSKAVFAQGSYHLPAGFSVTAGGRYTKDTKKFDQIYSSFDFSNPPAVGGQLPGFPFDPPRLRRSWDDFSMKLGVDWQANRDILAYATYSEGFKSGGFNYAAINTAGISFEPEHLKSYELGLKTQWLDRRVRLNLTGFRYDYSGLQVQQSLSPGNVQITNAATARVKGIEAELVAQATPRLTLSANLSYLDAKYRRFPTASVPDALVPFVEDDPRFTPGDDDAEDSGLFNASGNRLNNAPRLSYTLSAKYTQPIGRGEAYLAADYYHQSSTHFDASNAAILREPGYGLVNLAIGYNSPDRLWNIQLLAKNLLDEDYFVVRAANGLVPSAPSGPPRTVMFSVMRSF</sequence>
<gene>
    <name evidence="16" type="ordered locus">Swit_1436</name>
</gene>
<accession>A0A9J9HA30</accession>
<keyword evidence="10 11" id="KW-0998">Cell outer membrane</keyword>
<dbReference type="InterPro" id="IPR039426">
    <property type="entry name" value="TonB-dep_rcpt-like"/>
</dbReference>
<dbReference type="SUPFAM" id="SSF56935">
    <property type="entry name" value="Porins"/>
    <property type="match status" value="1"/>
</dbReference>
<dbReference type="PANTHER" id="PTHR32552:SF81">
    <property type="entry name" value="TONB-DEPENDENT OUTER MEMBRANE RECEPTOR"/>
    <property type="match status" value="1"/>
</dbReference>
<organism evidence="16 17">
    <name type="scientific">Rhizorhabdus wittichii (strain DSM 6014 / CCUG 31198 / JCM 15750 / NBRC 105917 / EY 4224 / RW1)</name>
    <name type="common">Sphingomonas wittichii</name>
    <dbReference type="NCBI Taxonomy" id="392499"/>
    <lineage>
        <taxon>Bacteria</taxon>
        <taxon>Pseudomonadati</taxon>
        <taxon>Pseudomonadota</taxon>
        <taxon>Alphaproteobacteria</taxon>
        <taxon>Sphingomonadales</taxon>
        <taxon>Sphingomonadaceae</taxon>
        <taxon>Rhizorhabdus</taxon>
    </lineage>
</organism>
<evidence type="ECO:0000256" key="2">
    <source>
        <dbReference type="ARBA" id="ARBA00022448"/>
    </source>
</evidence>
<evidence type="ECO:0000256" key="13">
    <source>
        <dbReference type="SAM" id="SignalP"/>
    </source>
</evidence>
<keyword evidence="3 11" id="KW-1134">Transmembrane beta strand</keyword>
<dbReference type="GO" id="GO:0009279">
    <property type="term" value="C:cell outer membrane"/>
    <property type="evidence" value="ECO:0007669"/>
    <property type="project" value="UniProtKB-SubCell"/>
</dbReference>
<dbReference type="PANTHER" id="PTHR32552">
    <property type="entry name" value="FERRICHROME IRON RECEPTOR-RELATED"/>
    <property type="match status" value="1"/>
</dbReference>
<keyword evidence="13" id="KW-0732">Signal</keyword>
<dbReference type="KEGG" id="swi:Swit_1436"/>
<dbReference type="GO" id="GO:0006826">
    <property type="term" value="P:iron ion transport"/>
    <property type="evidence" value="ECO:0007669"/>
    <property type="project" value="UniProtKB-KW"/>
</dbReference>
<dbReference type="InterPro" id="IPR000531">
    <property type="entry name" value="Beta-barrel_TonB"/>
</dbReference>
<proteinExistence type="inferred from homology"/>
<name>A0A9J9HA30_RHIWR</name>
<evidence type="ECO:0000256" key="12">
    <source>
        <dbReference type="RuleBase" id="RU003357"/>
    </source>
</evidence>
<feature type="domain" description="TonB-dependent receptor plug" evidence="15">
    <location>
        <begin position="51"/>
        <end position="157"/>
    </location>
</feature>
<keyword evidence="6" id="KW-0408">Iron</keyword>
<keyword evidence="2 11" id="KW-0813">Transport</keyword>
<dbReference type="OrthoDB" id="9760333at2"/>
<evidence type="ECO:0000256" key="10">
    <source>
        <dbReference type="ARBA" id="ARBA00023237"/>
    </source>
</evidence>
<dbReference type="AlphaFoldDB" id="A0A9J9HA30"/>
<evidence type="ECO:0000256" key="11">
    <source>
        <dbReference type="PROSITE-ProRule" id="PRU01360"/>
    </source>
</evidence>
<evidence type="ECO:0000256" key="5">
    <source>
        <dbReference type="ARBA" id="ARBA00022692"/>
    </source>
</evidence>
<evidence type="ECO:0000313" key="16">
    <source>
        <dbReference type="EMBL" id="ABQ67800.1"/>
    </source>
</evidence>
<keyword evidence="4" id="KW-0410">Iron transport</keyword>
<dbReference type="EMBL" id="CP000699">
    <property type="protein sequence ID" value="ABQ67800.1"/>
    <property type="molecule type" value="Genomic_DNA"/>
</dbReference>
<dbReference type="InterPro" id="IPR012910">
    <property type="entry name" value="Plug_dom"/>
</dbReference>
<dbReference type="Pfam" id="PF07715">
    <property type="entry name" value="Plug"/>
    <property type="match status" value="1"/>
</dbReference>
<comment type="similarity">
    <text evidence="11 12">Belongs to the TonB-dependent receptor family.</text>
</comment>
<evidence type="ECO:0000256" key="4">
    <source>
        <dbReference type="ARBA" id="ARBA00022496"/>
    </source>
</evidence>
<keyword evidence="17" id="KW-1185">Reference proteome</keyword>
<keyword evidence="16" id="KW-0675">Receptor</keyword>
<keyword evidence="5 11" id="KW-0812">Transmembrane</keyword>
<dbReference type="PROSITE" id="PS52016">
    <property type="entry name" value="TONB_DEPENDENT_REC_3"/>
    <property type="match status" value="1"/>
</dbReference>
<reference evidence="16 17" key="1">
    <citation type="journal article" date="2010" name="J. Bacteriol.">
        <title>Genome sequence of the dioxin-mineralizing bacterium Sphingomonas wittichii RW1.</title>
        <authorList>
            <person name="Miller T.R."/>
            <person name="Delcher A.L."/>
            <person name="Salzberg S.L."/>
            <person name="Saunders E."/>
            <person name="Detter J.C."/>
            <person name="Halden R.U."/>
        </authorList>
    </citation>
    <scope>NUCLEOTIDE SEQUENCE [LARGE SCALE GENOMIC DNA]</scope>
    <source>
        <strain evidence="17">DSM 6014 / CCUG 31198 / JCM 15750 / NBRC 105917 / EY 4224 / RW1</strain>
    </source>
</reference>
<keyword evidence="9 11" id="KW-0472">Membrane</keyword>
<evidence type="ECO:0000256" key="1">
    <source>
        <dbReference type="ARBA" id="ARBA00004571"/>
    </source>
</evidence>
<keyword evidence="7" id="KW-0406">Ion transport</keyword>
<feature type="domain" description="TonB-dependent receptor-like beta-barrel" evidence="14">
    <location>
        <begin position="298"/>
        <end position="715"/>
    </location>
</feature>
<dbReference type="Proteomes" id="UP000001989">
    <property type="component" value="Chromosome"/>
</dbReference>
<evidence type="ECO:0000256" key="8">
    <source>
        <dbReference type="ARBA" id="ARBA00023077"/>
    </source>
</evidence>
<evidence type="ECO:0000256" key="9">
    <source>
        <dbReference type="ARBA" id="ARBA00023136"/>
    </source>
</evidence>
<feature type="chain" id="PRO_5039934753" evidence="13">
    <location>
        <begin position="26"/>
        <end position="749"/>
    </location>
</feature>
<dbReference type="InterPro" id="IPR036942">
    <property type="entry name" value="Beta-barrel_TonB_sf"/>
</dbReference>
<comment type="subcellular location">
    <subcellularLocation>
        <location evidence="1 11">Cell outer membrane</location>
        <topology evidence="1 11">Multi-pass membrane protein</topology>
    </subcellularLocation>
</comment>
<evidence type="ECO:0000259" key="14">
    <source>
        <dbReference type="Pfam" id="PF00593"/>
    </source>
</evidence>
<dbReference type="Pfam" id="PF00593">
    <property type="entry name" value="TonB_dep_Rec_b-barrel"/>
    <property type="match status" value="1"/>
</dbReference>
<feature type="signal peptide" evidence="13">
    <location>
        <begin position="1"/>
        <end position="25"/>
    </location>
</feature>
<keyword evidence="8 12" id="KW-0798">TonB box</keyword>
<evidence type="ECO:0000256" key="3">
    <source>
        <dbReference type="ARBA" id="ARBA00022452"/>
    </source>
</evidence>
<evidence type="ECO:0000313" key="17">
    <source>
        <dbReference type="Proteomes" id="UP000001989"/>
    </source>
</evidence>
<dbReference type="Gene3D" id="2.40.170.20">
    <property type="entry name" value="TonB-dependent receptor, beta-barrel domain"/>
    <property type="match status" value="1"/>
</dbReference>
<evidence type="ECO:0000259" key="15">
    <source>
        <dbReference type="Pfam" id="PF07715"/>
    </source>
</evidence>
<evidence type="ECO:0000256" key="6">
    <source>
        <dbReference type="ARBA" id="ARBA00023004"/>
    </source>
</evidence>